<evidence type="ECO:0000313" key="1">
    <source>
        <dbReference type="EMBL" id="OWP51024.1"/>
    </source>
</evidence>
<gene>
    <name evidence="1" type="ORF">CEG18_09130</name>
</gene>
<dbReference type="Proteomes" id="UP000198145">
    <property type="component" value="Unassembled WGS sequence"/>
</dbReference>
<reference evidence="1 2" key="1">
    <citation type="submission" date="2017-06" db="EMBL/GenBank/DDBJ databases">
        <title>Draft genome of Pseudomonas nitroreducens DF05.</title>
        <authorList>
            <person name="Iyer R."/>
        </authorList>
    </citation>
    <scope>NUCLEOTIDE SEQUENCE [LARGE SCALE GENOMIC DNA]</scope>
    <source>
        <strain evidence="1 2">DF05</strain>
    </source>
</reference>
<sequence length="97" mass="10912">MPSLLVEIVRYTEECFPGWAECRLVDAVGRDWRFLKPRAMLRTGSHDDRLPAVGRIDCEVLDRVDGTALVSTAQPRGIKSLDGENRFRIPLSALVDD</sequence>
<proteinExistence type="predicted"/>
<name>A0A246F9P3_PSENT</name>
<accession>A0A246F9P3</accession>
<dbReference type="EMBL" id="NJBA01000003">
    <property type="protein sequence ID" value="OWP51024.1"/>
    <property type="molecule type" value="Genomic_DNA"/>
</dbReference>
<dbReference type="STRING" id="46680.GCA_000807755_00412"/>
<dbReference type="RefSeq" id="WP_088417214.1">
    <property type="nucleotide sequence ID" value="NZ_NJBA01000003.1"/>
</dbReference>
<evidence type="ECO:0000313" key="2">
    <source>
        <dbReference type="Proteomes" id="UP000198145"/>
    </source>
</evidence>
<comment type="caution">
    <text evidence="1">The sequence shown here is derived from an EMBL/GenBank/DDBJ whole genome shotgun (WGS) entry which is preliminary data.</text>
</comment>
<organism evidence="1 2">
    <name type="scientific">Pseudomonas nitroreducens</name>
    <dbReference type="NCBI Taxonomy" id="46680"/>
    <lineage>
        <taxon>Bacteria</taxon>
        <taxon>Pseudomonadati</taxon>
        <taxon>Pseudomonadota</taxon>
        <taxon>Gammaproteobacteria</taxon>
        <taxon>Pseudomonadales</taxon>
        <taxon>Pseudomonadaceae</taxon>
        <taxon>Pseudomonas</taxon>
    </lineage>
</organism>
<dbReference type="AlphaFoldDB" id="A0A246F9P3"/>
<protein>
    <submittedName>
        <fullName evidence="1">Uncharacterized protein</fullName>
    </submittedName>
</protein>